<protein>
    <submittedName>
        <fullName evidence="3">Carbon-nitrogen hydrolase family protein</fullName>
    </submittedName>
</protein>
<comment type="caution">
    <text evidence="3">The sequence shown here is derived from an EMBL/GenBank/DDBJ whole genome shotgun (WGS) entry which is preliminary data.</text>
</comment>
<dbReference type="InterPro" id="IPR003010">
    <property type="entry name" value="C-N_Hydrolase"/>
</dbReference>
<dbReference type="PANTHER" id="PTHR23088">
    <property type="entry name" value="NITRILASE-RELATED"/>
    <property type="match status" value="1"/>
</dbReference>
<keyword evidence="4" id="KW-1185">Reference proteome</keyword>
<gene>
    <name evidence="3" type="ORF">GCM10023322_14150</name>
</gene>
<dbReference type="Pfam" id="PF00795">
    <property type="entry name" value="CN_hydrolase"/>
    <property type="match status" value="1"/>
</dbReference>
<organism evidence="3 4">
    <name type="scientific">Rugosimonospora acidiphila</name>
    <dbReference type="NCBI Taxonomy" id="556531"/>
    <lineage>
        <taxon>Bacteria</taxon>
        <taxon>Bacillati</taxon>
        <taxon>Actinomycetota</taxon>
        <taxon>Actinomycetes</taxon>
        <taxon>Micromonosporales</taxon>
        <taxon>Micromonosporaceae</taxon>
        <taxon>Rugosimonospora</taxon>
    </lineage>
</organism>
<evidence type="ECO:0000259" key="2">
    <source>
        <dbReference type="PROSITE" id="PS50263"/>
    </source>
</evidence>
<dbReference type="CDD" id="cd07197">
    <property type="entry name" value="nitrilase"/>
    <property type="match status" value="1"/>
</dbReference>
<dbReference type="Gene3D" id="3.60.110.10">
    <property type="entry name" value="Carbon-nitrogen hydrolase"/>
    <property type="match status" value="1"/>
</dbReference>
<evidence type="ECO:0000256" key="1">
    <source>
        <dbReference type="ARBA" id="ARBA00010613"/>
    </source>
</evidence>
<dbReference type="InterPro" id="IPR036526">
    <property type="entry name" value="C-N_Hydrolase_sf"/>
</dbReference>
<comment type="similarity">
    <text evidence="1">Belongs to the carbon-nitrogen hydrolase superfamily. NIT1/NIT2 family.</text>
</comment>
<reference evidence="4" key="1">
    <citation type="journal article" date="2019" name="Int. J. Syst. Evol. Microbiol.">
        <title>The Global Catalogue of Microorganisms (GCM) 10K type strain sequencing project: providing services to taxonomists for standard genome sequencing and annotation.</title>
        <authorList>
            <consortium name="The Broad Institute Genomics Platform"/>
            <consortium name="The Broad Institute Genome Sequencing Center for Infectious Disease"/>
            <person name="Wu L."/>
            <person name="Ma J."/>
        </authorList>
    </citation>
    <scope>NUCLEOTIDE SEQUENCE [LARGE SCALE GENOMIC DNA]</scope>
    <source>
        <strain evidence="4">JCM 18304</strain>
    </source>
</reference>
<proteinExistence type="inferred from homology"/>
<dbReference type="SUPFAM" id="SSF56317">
    <property type="entry name" value="Carbon-nitrogen hydrolase"/>
    <property type="match status" value="1"/>
</dbReference>
<dbReference type="GO" id="GO:0016787">
    <property type="term" value="F:hydrolase activity"/>
    <property type="evidence" value="ECO:0007669"/>
    <property type="project" value="UniProtKB-KW"/>
</dbReference>
<dbReference type="Proteomes" id="UP001501570">
    <property type="component" value="Unassembled WGS sequence"/>
</dbReference>
<dbReference type="PROSITE" id="PS50263">
    <property type="entry name" value="CN_HYDROLASE"/>
    <property type="match status" value="1"/>
</dbReference>
<dbReference type="EMBL" id="BAABJQ010000003">
    <property type="protein sequence ID" value="GAA5180866.1"/>
    <property type="molecule type" value="Genomic_DNA"/>
</dbReference>
<feature type="domain" description="CN hydrolase" evidence="2">
    <location>
        <begin position="29"/>
        <end position="263"/>
    </location>
</feature>
<evidence type="ECO:0000313" key="3">
    <source>
        <dbReference type="EMBL" id="GAA5180866.1"/>
    </source>
</evidence>
<name>A0ABP9RNS0_9ACTN</name>
<accession>A0ABP9RNS0</accession>
<evidence type="ECO:0000313" key="4">
    <source>
        <dbReference type="Proteomes" id="UP001501570"/>
    </source>
</evidence>
<dbReference type="PANTHER" id="PTHR23088:SF27">
    <property type="entry name" value="DEAMINATED GLUTATHIONE AMIDASE"/>
    <property type="match status" value="1"/>
</dbReference>
<keyword evidence="3" id="KW-0378">Hydrolase</keyword>
<sequence>MKARDELEQLAPRQPSIRYGAAVSTTGKIRIAVAQTEVATDPGANGTAIRAAMRQAAGQGARLVHLGEGALSGYAGAAKPYYTGWRIDWAPVTEELHRTMALAAELGVWVVAGGNHRLTGGHRPHNSLWVINDRGELIDRYDKRFVSHAEITGFYTPGDHACTFEVDGFRFGCLICIEVNFPELWMEQRALGVDCVLFSTFSEDPIFEVIARAHAAVNGFWVSIAVPAQCAPTTPSAVVGPHGYPLRHARSDGPDVICVDLDRADPALDIALNKARPWRDTARAGDIYAARRVSDPRSTDRTGT</sequence>